<dbReference type="InterPro" id="IPR036875">
    <property type="entry name" value="Znf_CCHC_sf"/>
</dbReference>
<keyword evidence="1" id="KW-0479">Metal-binding</keyword>
<dbReference type="InterPro" id="IPR001878">
    <property type="entry name" value="Znf_CCHC"/>
</dbReference>
<evidence type="ECO:0000256" key="2">
    <source>
        <dbReference type="SAM" id="Coils"/>
    </source>
</evidence>
<dbReference type="EMBL" id="JACXVP010000462">
    <property type="protein sequence ID" value="KAG5567877.1"/>
    <property type="molecule type" value="Genomic_DNA"/>
</dbReference>
<evidence type="ECO:0000313" key="4">
    <source>
        <dbReference type="EMBL" id="KAG5567877.1"/>
    </source>
</evidence>
<sequence length="268" mass="31088">INLCNELKLSRQLKIDKLRERSQLGDFCIQFVLPDTTAKGEGLGRNRRAKGHRKSNRFTKNRSRRDLAKIKCYKCGKFGHIAPNCRLEKLKTLDDYDDNDYYESDACKCRDDISSCENDEFYKLQSQFEDMNINTITFDNVIEHLKKVTDNTLREKIIDFFANNKASSSNVVEKSKNEFEYSAPYSLSEVNNRLSKQHVIRDISFDDLKGEIEQLKQEIKSLKQNQIIYEHLLTQIESANNKEIPQSSTDIICLIIILEKFILTGVVA</sequence>
<comment type="caution">
    <text evidence="4">The sequence shown here is derived from an EMBL/GenBank/DDBJ whole genome shotgun (WGS) entry which is preliminary data.</text>
</comment>
<dbReference type="SMART" id="SM00343">
    <property type="entry name" value="ZnF_C2HC"/>
    <property type="match status" value="1"/>
</dbReference>
<feature type="non-terminal residue" evidence="4">
    <location>
        <position position="268"/>
    </location>
</feature>
<dbReference type="OrthoDB" id="1304033at2759"/>
<dbReference type="Gene3D" id="4.10.60.10">
    <property type="entry name" value="Zinc finger, CCHC-type"/>
    <property type="match status" value="1"/>
</dbReference>
<dbReference type="PROSITE" id="PS50158">
    <property type="entry name" value="ZF_CCHC"/>
    <property type="match status" value="1"/>
</dbReference>
<keyword evidence="2" id="KW-0175">Coiled coil</keyword>
<name>A0A9J5VXE0_SOLCO</name>
<evidence type="ECO:0000313" key="5">
    <source>
        <dbReference type="Proteomes" id="UP000824120"/>
    </source>
</evidence>
<keyword evidence="1" id="KW-0862">Zinc</keyword>
<feature type="domain" description="CCHC-type" evidence="3">
    <location>
        <begin position="71"/>
        <end position="86"/>
    </location>
</feature>
<dbReference type="SUPFAM" id="SSF57756">
    <property type="entry name" value="Retrovirus zinc finger-like domains"/>
    <property type="match status" value="1"/>
</dbReference>
<feature type="coiled-coil region" evidence="2">
    <location>
        <begin position="205"/>
        <end position="232"/>
    </location>
</feature>
<gene>
    <name evidence="4" type="ORF">H5410_065108</name>
</gene>
<protein>
    <recommendedName>
        <fullName evidence="3">CCHC-type domain-containing protein</fullName>
    </recommendedName>
</protein>
<evidence type="ECO:0000256" key="1">
    <source>
        <dbReference type="PROSITE-ProRule" id="PRU00047"/>
    </source>
</evidence>
<dbReference type="GO" id="GO:0008270">
    <property type="term" value="F:zinc ion binding"/>
    <property type="evidence" value="ECO:0007669"/>
    <property type="project" value="UniProtKB-KW"/>
</dbReference>
<evidence type="ECO:0000259" key="3">
    <source>
        <dbReference type="PROSITE" id="PS50158"/>
    </source>
</evidence>
<dbReference type="AlphaFoldDB" id="A0A9J5VXE0"/>
<reference evidence="4" key="1">
    <citation type="submission" date="2020-09" db="EMBL/GenBank/DDBJ databases">
        <title>De no assembly of potato wild relative species, Solanum commersonii.</title>
        <authorList>
            <person name="Cho K."/>
        </authorList>
    </citation>
    <scope>NUCLEOTIDE SEQUENCE</scope>
    <source>
        <strain evidence="4">LZ3.2</strain>
        <tissue evidence="4">Leaf</tissue>
    </source>
</reference>
<dbReference type="Pfam" id="PF00098">
    <property type="entry name" value="zf-CCHC"/>
    <property type="match status" value="1"/>
</dbReference>
<proteinExistence type="predicted"/>
<accession>A0A9J5VXE0</accession>
<dbReference type="GO" id="GO:0003676">
    <property type="term" value="F:nucleic acid binding"/>
    <property type="evidence" value="ECO:0007669"/>
    <property type="project" value="InterPro"/>
</dbReference>
<keyword evidence="1" id="KW-0863">Zinc-finger</keyword>
<organism evidence="4 5">
    <name type="scientific">Solanum commersonii</name>
    <name type="common">Commerson's wild potato</name>
    <name type="synonym">Commerson's nightshade</name>
    <dbReference type="NCBI Taxonomy" id="4109"/>
    <lineage>
        <taxon>Eukaryota</taxon>
        <taxon>Viridiplantae</taxon>
        <taxon>Streptophyta</taxon>
        <taxon>Embryophyta</taxon>
        <taxon>Tracheophyta</taxon>
        <taxon>Spermatophyta</taxon>
        <taxon>Magnoliopsida</taxon>
        <taxon>eudicotyledons</taxon>
        <taxon>Gunneridae</taxon>
        <taxon>Pentapetalae</taxon>
        <taxon>asterids</taxon>
        <taxon>lamiids</taxon>
        <taxon>Solanales</taxon>
        <taxon>Solanaceae</taxon>
        <taxon>Solanoideae</taxon>
        <taxon>Solaneae</taxon>
        <taxon>Solanum</taxon>
    </lineage>
</organism>
<dbReference type="Proteomes" id="UP000824120">
    <property type="component" value="Unassembled WGS sequence"/>
</dbReference>
<keyword evidence="5" id="KW-1185">Reference proteome</keyword>